<feature type="transmembrane region" description="Helical" evidence="1">
    <location>
        <begin position="130"/>
        <end position="147"/>
    </location>
</feature>
<proteinExistence type="predicted"/>
<dbReference type="InterPro" id="IPR000014">
    <property type="entry name" value="PAS"/>
</dbReference>
<feature type="domain" description="PAS" evidence="2">
    <location>
        <begin position="399"/>
        <end position="445"/>
    </location>
</feature>
<keyword evidence="1" id="KW-0472">Membrane</keyword>
<feature type="domain" description="PAS" evidence="2">
    <location>
        <begin position="264"/>
        <end position="334"/>
    </location>
</feature>
<dbReference type="CDD" id="cd00130">
    <property type="entry name" value="PAS"/>
    <property type="match status" value="2"/>
</dbReference>
<keyword evidence="1" id="KW-1133">Transmembrane helix</keyword>
<feature type="transmembrane region" description="Helical" evidence="1">
    <location>
        <begin position="41"/>
        <end position="58"/>
    </location>
</feature>
<comment type="caution">
    <text evidence="3">The sequence shown here is derived from an EMBL/GenBank/DDBJ whole genome shotgun (WGS) entry which is preliminary data.</text>
</comment>
<dbReference type="PANTHER" id="PTHR44757:SF2">
    <property type="entry name" value="BIOFILM ARCHITECTURE MAINTENANCE PROTEIN MBAA"/>
    <property type="match status" value="1"/>
</dbReference>
<feature type="transmembrane region" description="Helical" evidence="1">
    <location>
        <begin position="105"/>
        <end position="123"/>
    </location>
</feature>
<evidence type="ECO:0000313" key="3">
    <source>
        <dbReference type="EMBL" id="KKR33818.1"/>
    </source>
</evidence>
<feature type="transmembrane region" description="Helical" evidence="1">
    <location>
        <begin position="167"/>
        <end position="185"/>
    </location>
</feature>
<dbReference type="AlphaFoldDB" id="A0A0G0Q106"/>
<dbReference type="InterPro" id="IPR052155">
    <property type="entry name" value="Biofilm_reg_signaling"/>
</dbReference>
<dbReference type="SMART" id="SM00091">
    <property type="entry name" value="PAS"/>
    <property type="match status" value="2"/>
</dbReference>
<dbReference type="Pfam" id="PF13426">
    <property type="entry name" value="PAS_9"/>
    <property type="match status" value="2"/>
</dbReference>
<dbReference type="Pfam" id="PF17159">
    <property type="entry name" value="MASE3"/>
    <property type="match status" value="1"/>
</dbReference>
<evidence type="ECO:0000256" key="1">
    <source>
        <dbReference type="SAM" id="Phobius"/>
    </source>
</evidence>
<dbReference type="PANTHER" id="PTHR44757">
    <property type="entry name" value="DIGUANYLATE CYCLASE DGCP"/>
    <property type="match status" value="1"/>
</dbReference>
<dbReference type="InterPro" id="IPR033425">
    <property type="entry name" value="MASE3"/>
</dbReference>
<accession>A0A0G0Q106</accession>
<dbReference type="InterPro" id="IPR035965">
    <property type="entry name" value="PAS-like_dom_sf"/>
</dbReference>
<name>A0A0G0Q106_9BACT</name>
<feature type="transmembrane region" description="Helical" evidence="1">
    <location>
        <begin position="12"/>
        <end position="35"/>
    </location>
</feature>
<gene>
    <name evidence="3" type="ORF">UT64_C0003G0039</name>
</gene>
<protein>
    <submittedName>
        <fullName evidence="3">PAS domain S-box</fullName>
    </submittedName>
</protein>
<organism evidence="3 4">
    <name type="scientific">Candidatus Falkowbacteria bacterium GW2011_GWF2_39_8</name>
    <dbReference type="NCBI Taxonomy" id="1618642"/>
    <lineage>
        <taxon>Bacteria</taxon>
        <taxon>Candidatus Falkowiibacteriota</taxon>
    </lineage>
</organism>
<feature type="non-terminal residue" evidence="3">
    <location>
        <position position="498"/>
    </location>
</feature>
<feature type="transmembrane region" description="Helical" evidence="1">
    <location>
        <begin position="65"/>
        <end position="85"/>
    </location>
</feature>
<evidence type="ECO:0000313" key="4">
    <source>
        <dbReference type="Proteomes" id="UP000034137"/>
    </source>
</evidence>
<evidence type="ECO:0000259" key="2">
    <source>
        <dbReference type="PROSITE" id="PS50112"/>
    </source>
</evidence>
<dbReference type="SUPFAM" id="SSF55785">
    <property type="entry name" value="PYP-like sensor domain (PAS domain)"/>
    <property type="match status" value="2"/>
</dbReference>
<reference evidence="3 4" key="1">
    <citation type="journal article" date="2015" name="Nature">
        <title>rRNA introns, odd ribosomes, and small enigmatic genomes across a large radiation of phyla.</title>
        <authorList>
            <person name="Brown C.T."/>
            <person name="Hug L.A."/>
            <person name="Thomas B.C."/>
            <person name="Sharon I."/>
            <person name="Castelle C.J."/>
            <person name="Singh A."/>
            <person name="Wilkins M.J."/>
            <person name="Williams K.H."/>
            <person name="Banfield J.F."/>
        </authorList>
    </citation>
    <scope>NUCLEOTIDE SEQUENCE [LARGE SCALE GENOMIC DNA]</scope>
</reference>
<feature type="transmembrane region" description="Helical" evidence="1">
    <location>
        <begin position="228"/>
        <end position="247"/>
    </location>
</feature>
<keyword evidence="1" id="KW-0812">Transmembrane</keyword>
<dbReference type="EMBL" id="LBXO01000003">
    <property type="protein sequence ID" value="KKR33818.1"/>
    <property type="molecule type" value="Genomic_DNA"/>
</dbReference>
<dbReference type="PROSITE" id="PS50112">
    <property type="entry name" value="PAS"/>
    <property type="match status" value="2"/>
</dbReference>
<dbReference type="Gene3D" id="3.30.450.20">
    <property type="entry name" value="PAS domain"/>
    <property type="match status" value="2"/>
</dbReference>
<sequence>MNSNKTKISILYDFMKIAAFISVAYLTTFYSYMLFHSLVEVFYVLVALIIFVIVWNSRKFIDNNFYIFLGIAFLFIGFINLMHLFTFKGVFLFDSGSLDLSSQLWLSAQYMTSFSFLAALFFVKRPIRPYLTFIIFLIISLLLLFLIFSHRFPATFDQFAEPTDFKIFSELFIFIISAISLGLLLKNKNNFDNRVKGLLSFSIIAGIGSEIGIIVWNEFDLVGHFLKVFSFSFLYLGIVETIIVRPFRILFKNLKDSEVALRDSEERYRTLVELSPNAIFLHADNKIVYANHASLQLFGASSESEIVGRNIVEFFPPSQSPKIAERIKNLKSGSLKQSVIETKIKNLKGKTIPVEASGALINFGGGIAIQSVLRDITQQKANEKKFRAYTAEIEKIAEDLKKFKLAVENASDAIYITSPSLEVIYANAAAEKITGYKRNEILGETPMLWRDPAISDNEVDGFIRKFKKELENKNQLHYEVANRSKQGRKYISSLSISQ</sequence>
<dbReference type="NCBIfam" id="TIGR00229">
    <property type="entry name" value="sensory_box"/>
    <property type="match status" value="2"/>
</dbReference>
<feature type="transmembrane region" description="Helical" evidence="1">
    <location>
        <begin position="197"/>
        <end position="216"/>
    </location>
</feature>
<dbReference type="Proteomes" id="UP000034137">
    <property type="component" value="Unassembled WGS sequence"/>
</dbReference>